<evidence type="ECO:0000313" key="2">
    <source>
        <dbReference type="Proteomes" id="UP000827872"/>
    </source>
</evidence>
<gene>
    <name evidence="1" type="ORF">K3G42_005034</name>
</gene>
<name>A0ACB8EPD6_9SAUR</name>
<proteinExistence type="predicted"/>
<evidence type="ECO:0000313" key="1">
    <source>
        <dbReference type="EMBL" id="KAH7994388.1"/>
    </source>
</evidence>
<comment type="caution">
    <text evidence="1">The sequence shown here is derived from an EMBL/GenBank/DDBJ whole genome shotgun (WGS) entry which is preliminary data.</text>
</comment>
<reference evidence="1" key="1">
    <citation type="submission" date="2021-08" db="EMBL/GenBank/DDBJ databases">
        <title>The first chromosome-level gecko genome reveals the dynamic sex chromosomes of Neotropical dwarf geckos (Sphaerodactylidae: Sphaerodactylus).</title>
        <authorList>
            <person name="Pinto B.J."/>
            <person name="Keating S.E."/>
            <person name="Gamble T."/>
        </authorList>
    </citation>
    <scope>NUCLEOTIDE SEQUENCE</scope>
    <source>
        <strain evidence="1">TG3544</strain>
    </source>
</reference>
<sequence>MGQGFAPGWHLEYVEVEDSLMDKSFRFQCDRWLAKDEDDGQTIRELACANNDILELKERTTYNVLTITSDLEDAETKENVWIILEGKKGRSKEFLLENSTKKRRFLRGAKDEFQFSSKNVGDVAAICVGHCPKDGKKSKSSVKTEVYWHFQEIMITETELSNQ</sequence>
<organism evidence="1 2">
    <name type="scientific">Sphaerodactylus townsendi</name>
    <dbReference type="NCBI Taxonomy" id="933632"/>
    <lineage>
        <taxon>Eukaryota</taxon>
        <taxon>Metazoa</taxon>
        <taxon>Chordata</taxon>
        <taxon>Craniata</taxon>
        <taxon>Vertebrata</taxon>
        <taxon>Euteleostomi</taxon>
        <taxon>Lepidosauria</taxon>
        <taxon>Squamata</taxon>
        <taxon>Bifurcata</taxon>
        <taxon>Gekkota</taxon>
        <taxon>Sphaerodactylidae</taxon>
        <taxon>Sphaerodactylus</taxon>
    </lineage>
</organism>
<dbReference type="Proteomes" id="UP000827872">
    <property type="component" value="Linkage Group LG07"/>
</dbReference>
<protein>
    <submittedName>
        <fullName evidence="1">Uncharacterized protein</fullName>
    </submittedName>
</protein>
<dbReference type="EMBL" id="CM037620">
    <property type="protein sequence ID" value="KAH7994388.1"/>
    <property type="molecule type" value="Genomic_DNA"/>
</dbReference>
<keyword evidence="2" id="KW-1185">Reference proteome</keyword>
<accession>A0ACB8EPD6</accession>